<evidence type="ECO:0000313" key="2">
    <source>
        <dbReference type="EMBL" id="KAE8359264.1"/>
    </source>
</evidence>
<keyword evidence="2" id="KW-0808">Transferase</keyword>
<reference evidence="2 3" key="1">
    <citation type="submission" date="2019-04" db="EMBL/GenBank/DDBJ databases">
        <title>Friends and foes A comparative genomics studyof 23 Aspergillus species from section Flavi.</title>
        <authorList>
            <consortium name="DOE Joint Genome Institute"/>
            <person name="Kjaerbolling I."/>
            <person name="Vesth T."/>
            <person name="Frisvad J.C."/>
            <person name="Nybo J.L."/>
            <person name="Theobald S."/>
            <person name="Kildgaard S."/>
            <person name="Isbrandt T."/>
            <person name="Kuo A."/>
            <person name="Sato A."/>
            <person name="Lyhne E.K."/>
            <person name="Kogle M.E."/>
            <person name="Wiebenga A."/>
            <person name="Kun R.S."/>
            <person name="Lubbers R.J."/>
            <person name="Makela M.R."/>
            <person name="Barry K."/>
            <person name="Chovatia M."/>
            <person name="Clum A."/>
            <person name="Daum C."/>
            <person name="Haridas S."/>
            <person name="He G."/>
            <person name="LaButti K."/>
            <person name="Lipzen A."/>
            <person name="Mondo S."/>
            <person name="Riley R."/>
            <person name="Salamov A."/>
            <person name="Simmons B.A."/>
            <person name="Magnuson J.K."/>
            <person name="Henrissat B."/>
            <person name="Mortensen U.H."/>
            <person name="Larsen T.O."/>
            <person name="Devries R.P."/>
            <person name="Grigoriev I.V."/>
            <person name="Machida M."/>
            <person name="Baker S.E."/>
            <person name="Andersen M.R."/>
        </authorList>
    </citation>
    <scope>NUCLEOTIDE SEQUENCE [LARGE SCALE GENOMIC DNA]</scope>
    <source>
        <strain evidence="2 3">CBS 763.97</strain>
    </source>
</reference>
<dbReference type="GeneID" id="43655549"/>
<dbReference type="InterPro" id="IPR015424">
    <property type="entry name" value="PyrdxlP-dep_Trfase"/>
</dbReference>
<protein>
    <submittedName>
        <fullName evidence="2">PLP-dependent transferase</fullName>
    </submittedName>
</protein>
<sequence length="454" mass="50973">MVVSQKQINFLRGWPAPGLLPTTLLSSACQHVLANQDEYTEMQEYGSCHGLTRLRKGLASWVGRHYGITSDLERICITGGASQNLVCILQCFSDVNYTRAVWIVAPCYHLACGIFEDSGFAGRLYAVPEDDEGIDLQIFDRRLQEFEKQDKQNRDQKPFKLPSADRKLYRHLIYTVPTCSNPSGLTMSLRRREGLVQLARKYDALVISDDVYDFLQWPLTEPVTPDRSAEMRLPRLCDIDRSMGPSDNDPHGFGHAVSNASFSKISGPSVRTGWAEASPKFISRIARTAATRSGGSPSQLCAAMLAEVVENGQLQRFVDETVRPTLQRRHKLMMDAIQRYLSPLGVKTRVSSLNGQEIYGGYFVWLDMGSEFSTKFIADVLKAEENIIIGHGQMFAVYGDEKSASFDSSVRLCFAWEAEQDIVDGIRRMGQLFSRMHSNREHYLHLASMSGNMG</sequence>
<dbReference type="InterPro" id="IPR015421">
    <property type="entry name" value="PyrdxlP-dep_Trfase_major"/>
</dbReference>
<organism evidence="2 3">
    <name type="scientific">Aspergillus caelatus</name>
    <dbReference type="NCBI Taxonomy" id="61420"/>
    <lineage>
        <taxon>Eukaryota</taxon>
        <taxon>Fungi</taxon>
        <taxon>Dikarya</taxon>
        <taxon>Ascomycota</taxon>
        <taxon>Pezizomycotina</taxon>
        <taxon>Eurotiomycetes</taxon>
        <taxon>Eurotiomycetidae</taxon>
        <taxon>Eurotiales</taxon>
        <taxon>Aspergillaceae</taxon>
        <taxon>Aspergillus</taxon>
        <taxon>Aspergillus subgen. Circumdati</taxon>
    </lineage>
</organism>
<dbReference type="GO" id="GO:0047536">
    <property type="term" value="F:2-aminoadipate transaminase activity"/>
    <property type="evidence" value="ECO:0007669"/>
    <property type="project" value="TreeGrafter"/>
</dbReference>
<dbReference type="PANTHER" id="PTHR42858:SF1">
    <property type="entry name" value="LD15494P"/>
    <property type="match status" value="1"/>
</dbReference>
<dbReference type="EMBL" id="ML737836">
    <property type="protein sequence ID" value="KAE8359264.1"/>
    <property type="molecule type" value="Genomic_DNA"/>
</dbReference>
<dbReference type="SUPFAM" id="SSF53383">
    <property type="entry name" value="PLP-dependent transferases"/>
    <property type="match status" value="1"/>
</dbReference>
<evidence type="ECO:0000259" key="1">
    <source>
        <dbReference type="Pfam" id="PF00155"/>
    </source>
</evidence>
<dbReference type="Gene3D" id="3.40.640.10">
    <property type="entry name" value="Type I PLP-dependent aspartate aminotransferase-like (Major domain)"/>
    <property type="match status" value="1"/>
</dbReference>
<dbReference type="PROSITE" id="PS51257">
    <property type="entry name" value="PROKAR_LIPOPROTEIN"/>
    <property type="match status" value="1"/>
</dbReference>
<keyword evidence="3" id="KW-1185">Reference proteome</keyword>
<dbReference type="PANTHER" id="PTHR42858">
    <property type="entry name" value="AMINOTRANSFERASE"/>
    <property type="match status" value="1"/>
</dbReference>
<dbReference type="Gene3D" id="3.90.1150.10">
    <property type="entry name" value="Aspartate Aminotransferase, domain 1"/>
    <property type="match status" value="1"/>
</dbReference>
<dbReference type="AlphaFoldDB" id="A0A5N6ZNR8"/>
<dbReference type="Pfam" id="PF00155">
    <property type="entry name" value="Aminotran_1_2"/>
    <property type="match status" value="1"/>
</dbReference>
<feature type="domain" description="Aminotransferase class I/classII large" evidence="1">
    <location>
        <begin position="38"/>
        <end position="415"/>
    </location>
</feature>
<gene>
    <name evidence="2" type="ORF">BDV27DRAFT_149717</name>
</gene>
<proteinExistence type="predicted"/>
<evidence type="ECO:0000313" key="3">
    <source>
        <dbReference type="Proteomes" id="UP000326268"/>
    </source>
</evidence>
<dbReference type="OrthoDB" id="7042322at2759"/>
<name>A0A5N6ZNR8_9EURO</name>
<dbReference type="InterPro" id="IPR004839">
    <property type="entry name" value="Aminotransferase_I/II_large"/>
</dbReference>
<dbReference type="RefSeq" id="XP_031922345.1">
    <property type="nucleotide sequence ID" value="XM_032071103.1"/>
</dbReference>
<dbReference type="Proteomes" id="UP000326268">
    <property type="component" value="Unassembled WGS sequence"/>
</dbReference>
<dbReference type="InterPro" id="IPR015422">
    <property type="entry name" value="PyrdxlP-dep_Trfase_small"/>
</dbReference>
<dbReference type="CDD" id="cd00609">
    <property type="entry name" value="AAT_like"/>
    <property type="match status" value="1"/>
</dbReference>
<dbReference type="GO" id="GO:0030170">
    <property type="term" value="F:pyridoxal phosphate binding"/>
    <property type="evidence" value="ECO:0007669"/>
    <property type="project" value="InterPro"/>
</dbReference>
<accession>A0A5N6ZNR8</accession>